<keyword evidence="3" id="KW-1185">Reference proteome</keyword>
<feature type="transmembrane region" description="Helical" evidence="1">
    <location>
        <begin position="93"/>
        <end position="115"/>
    </location>
</feature>
<feature type="transmembrane region" description="Helical" evidence="1">
    <location>
        <begin position="62"/>
        <end position="81"/>
    </location>
</feature>
<proteinExistence type="predicted"/>
<keyword evidence="1" id="KW-0472">Membrane</keyword>
<keyword evidence="1" id="KW-1133">Transmembrane helix</keyword>
<dbReference type="AlphaFoldDB" id="A0AAW2GRV5"/>
<dbReference type="Proteomes" id="UP001430953">
    <property type="component" value="Unassembled WGS sequence"/>
</dbReference>
<evidence type="ECO:0000313" key="3">
    <source>
        <dbReference type="Proteomes" id="UP001430953"/>
    </source>
</evidence>
<sequence>MYDIFKARTRQPVKHEATRLLCGEYFITHCLSNKIRVTLGTSQKSAKSSVGSAKNVSTFSKIYIYVTLILYRVSIYLINLYQKALDINNFFFYYYLIFNRYFRLSTRVVISFIIHRDARLIQNSRSLCYLREIPKKDHRQKIL</sequence>
<organism evidence="2 3">
    <name type="scientific">Cardiocondyla obscurior</name>
    <dbReference type="NCBI Taxonomy" id="286306"/>
    <lineage>
        <taxon>Eukaryota</taxon>
        <taxon>Metazoa</taxon>
        <taxon>Ecdysozoa</taxon>
        <taxon>Arthropoda</taxon>
        <taxon>Hexapoda</taxon>
        <taxon>Insecta</taxon>
        <taxon>Pterygota</taxon>
        <taxon>Neoptera</taxon>
        <taxon>Endopterygota</taxon>
        <taxon>Hymenoptera</taxon>
        <taxon>Apocrita</taxon>
        <taxon>Aculeata</taxon>
        <taxon>Formicoidea</taxon>
        <taxon>Formicidae</taxon>
        <taxon>Myrmicinae</taxon>
        <taxon>Cardiocondyla</taxon>
    </lineage>
</organism>
<comment type="caution">
    <text evidence="2">The sequence shown here is derived from an EMBL/GenBank/DDBJ whole genome shotgun (WGS) entry which is preliminary data.</text>
</comment>
<name>A0AAW2GRV5_9HYME</name>
<reference evidence="2 3" key="1">
    <citation type="submission" date="2023-03" db="EMBL/GenBank/DDBJ databases">
        <title>High recombination rates correlate with genetic variation in Cardiocondyla obscurior ants.</title>
        <authorList>
            <person name="Errbii M."/>
        </authorList>
    </citation>
    <scope>NUCLEOTIDE SEQUENCE [LARGE SCALE GENOMIC DNA]</scope>
    <source>
        <strain evidence="2">Alpha-2009</strain>
        <tissue evidence="2">Whole body</tissue>
    </source>
</reference>
<evidence type="ECO:0000313" key="2">
    <source>
        <dbReference type="EMBL" id="KAL0129961.1"/>
    </source>
</evidence>
<keyword evidence="1" id="KW-0812">Transmembrane</keyword>
<evidence type="ECO:0000256" key="1">
    <source>
        <dbReference type="SAM" id="Phobius"/>
    </source>
</evidence>
<gene>
    <name evidence="2" type="ORF">PUN28_001906</name>
</gene>
<protein>
    <submittedName>
        <fullName evidence="2">Uncharacterized protein</fullName>
    </submittedName>
</protein>
<dbReference type="EMBL" id="JADYXP020000002">
    <property type="protein sequence ID" value="KAL0129961.1"/>
    <property type="molecule type" value="Genomic_DNA"/>
</dbReference>
<accession>A0AAW2GRV5</accession>